<dbReference type="EMBL" id="GBXM01066038">
    <property type="protein sequence ID" value="JAH42539.1"/>
    <property type="molecule type" value="Transcribed_RNA"/>
</dbReference>
<name>A0A0E9SMD9_ANGAN</name>
<dbReference type="AlphaFoldDB" id="A0A0E9SMD9"/>
<accession>A0A0E9SMD9</accession>
<sequence length="23" mass="2656">MTSNSKPTWLSEDQRDICSRLST</sequence>
<feature type="region of interest" description="Disordered" evidence="1">
    <location>
        <begin position="1"/>
        <end position="23"/>
    </location>
</feature>
<reference evidence="2" key="2">
    <citation type="journal article" date="2015" name="Fish Shellfish Immunol.">
        <title>Early steps in the European eel (Anguilla anguilla)-Vibrio vulnificus interaction in the gills: Role of the RtxA13 toxin.</title>
        <authorList>
            <person name="Callol A."/>
            <person name="Pajuelo D."/>
            <person name="Ebbesson L."/>
            <person name="Teles M."/>
            <person name="MacKenzie S."/>
            <person name="Amaro C."/>
        </authorList>
    </citation>
    <scope>NUCLEOTIDE SEQUENCE</scope>
</reference>
<reference evidence="2" key="1">
    <citation type="submission" date="2014-11" db="EMBL/GenBank/DDBJ databases">
        <authorList>
            <person name="Amaro Gonzalez C."/>
        </authorList>
    </citation>
    <scope>NUCLEOTIDE SEQUENCE</scope>
</reference>
<proteinExistence type="predicted"/>
<organism evidence="2">
    <name type="scientific">Anguilla anguilla</name>
    <name type="common">European freshwater eel</name>
    <name type="synonym">Muraena anguilla</name>
    <dbReference type="NCBI Taxonomy" id="7936"/>
    <lineage>
        <taxon>Eukaryota</taxon>
        <taxon>Metazoa</taxon>
        <taxon>Chordata</taxon>
        <taxon>Craniata</taxon>
        <taxon>Vertebrata</taxon>
        <taxon>Euteleostomi</taxon>
        <taxon>Actinopterygii</taxon>
        <taxon>Neopterygii</taxon>
        <taxon>Teleostei</taxon>
        <taxon>Anguilliformes</taxon>
        <taxon>Anguillidae</taxon>
        <taxon>Anguilla</taxon>
    </lineage>
</organism>
<evidence type="ECO:0000313" key="2">
    <source>
        <dbReference type="EMBL" id="JAH42539.1"/>
    </source>
</evidence>
<protein>
    <submittedName>
        <fullName evidence="2">Uncharacterized protein</fullName>
    </submittedName>
</protein>
<evidence type="ECO:0000256" key="1">
    <source>
        <dbReference type="SAM" id="MobiDB-lite"/>
    </source>
</evidence>
<feature type="compositionally biased region" description="Basic and acidic residues" evidence="1">
    <location>
        <begin position="12"/>
        <end position="23"/>
    </location>
</feature>